<dbReference type="PANTHER" id="PTHR30244">
    <property type="entry name" value="TRANSAMINASE"/>
    <property type="match status" value="1"/>
</dbReference>
<accession>A0A8A3S6F7</accession>
<evidence type="ECO:0000313" key="2">
    <source>
        <dbReference type="EMBL" id="QSZ67867.1"/>
    </source>
</evidence>
<dbReference type="InterPro" id="IPR015422">
    <property type="entry name" value="PyrdxlP-dep_Trfase_small"/>
</dbReference>
<dbReference type="GO" id="GO:0000271">
    <property type="term" value="P:polysaccharide biosynthetic process"/>
    <property type="evidence" value="ECO:0007669"/>
    <property type="project" value="TreeGrafter"/>
</dbReference>
<evidence type="ECO:0000313" key="3">
    <source>
        <dbReference type="Proteomes" id="UP001042704"/>
    </source>
</evidence>
<dbReference type="PIRSF" id="PIRSF000390">
    <property type="entry name" value="PLP_StrS"/>
    <property type="match status" value="1"/>
</dbReference>
<evidence type="ECO:0000256" key="1">
    <source>
        <dbReference type="RuleBase" id="RU004508"/>
    </source>
</evidence>
<sequence length="375" mass="42168">MAWKIPLFKMYWDEDDVSAVSEAIRSGMNWAVGSNIPRFEEEIAQYVGTKYCITFNSGTSALHAALIAHGITPGDEVIVPSFTFIATANAPQFVGAKPVFADIEETTCGLDPEDVVERITPKTRAIMPVHYGGCPCMIRELREIADDHDLILIEDAAEAFGAAIDGKKVGTFGDSAMMSFCQNKIITTGEGGAIVTDSRDVYEKMKLIQSHGRLETADYFSTTAVMDYVSLGYNFRMSNITAALGIAQLGKVEDIIRMRWVDAAYYIKRLKAEVPECVIPELPEDYYHVYQLFSLRVKDRDALMQYLEKKGIMTKIYFSPVHYTHFYRSQMKNPYNLPATEKVSEDILSLPFYPGISRDDIDYVIDSVKEFYEVA</sequence>
<keyword evidence="2" id="KW-0808">Transferase</keyword>
<dbReference type="SUPFAM" id="SSF53383">
    <property type="entry name" value="PLP-dependent transferases"/>
    <property type="match status" value="1"/>
</dbReference>
<dbReference type="KEGG" id="maqe:RJ40_10350"/>
<dbReference type="GO" id="GO:0008483">
    <property type="term" value="F:transaminase activity"/>
    <property type="evidence" value="ECO:0007669"/>
    <property type="project" value="UniProtKB-KW"/>
</dbReference>
<organism evidence="2 3">
    <name type="scientific">Methanofollis aquaemaris</name>
    <dbReference type="NCBI Taxonomy" id="126734"/>
    <lineage>
        <taxon>Archaea</taxon>
        <taxon>Methanobacteriati</taxon>
        <taxon>Methanobacteriota</taxon>
        <taxon>Stenosarchaea group</taxon>
        <taxon>Methanomicrobia</taxon>
        <taxon>Methanomicrobiales</taxon>
        <taxon>Methanomicrobiaceae</taxon>
        <taxon>Methanofollis</taxon>
    </lineage>
</organism>
<dbReference type="Pfam" id="PF01041">
    <property type="entry name" value="DegT_DnrJ_EryC1"/>
    <property type="match status" value="1"/>
</dbReference>
<dbReference type="AlphaFoldDB" id="A0A8A3S6F7"/>
<gene>
    <name evidence="2" type="ORF">RJ40_10350</name>
</gene>
<dbReference type="EMBL" id="CP036172">
    <property type="protein sequence ID" value="QSZ67867.1"/>
    <property type="molecule type" value="Genomic_DNA"/>
</dbReference>
<dbReference type="GeneID" id="76424768"/>
<dbReference type="CDD" id="cd00616">
    <property type="entry name" value="AHBA_syn"/>
    <property type="match status" value="1"/>
</dbReference>
<dbReference type="InterPro" id="IPR015421">
    <property type="entry name" value="PyrdxlP-dep_Trfase_major"/>
</dbReference>
<comment type="similarity">
    <text evidence="1">Belongs to the DegT/DnrJ/EryC1 family.</text>
</comment>
<dbReference type="Proteomes" id="UP001042704">
    <property type="component" value="Chromosome"/>
</dbReference>
<reference evidence="2" key="2">
    <citation type="submission" date="2019-02" db="EMBL/GenBank/DDBJ databases">
        <authorList>
            <person name="Chen S.-C."/>
            <person name="Chien H.-H."/>
            <person name="Lai M.-C."/>
        </authorList>
    </citation>
    <scope>NUCLEOTIDE SEQUENCE</scope>
    <source>
        <strain evidence="2">N2F9704</strain>
    </source>
</reference>
<dbReference type="RefSeq" id="WP_265580785.1">
    <property type="nucleotide sequence ID" value="NZ_CP036172.1"/>
</dbReference>
<dbReference type="InterPro" id="IPR015424">
    <property type="entry name" value="PyrdxlP-dep_Trfase"/>
</dbReference>
<dbReference type="Gene3D" id="3.90.1150.10">
    <property type="entry name" value="Aspartate Aminotransferase, domain 1"/>
    <property type="match status" value="1"/>
</dbReference>
<name>A0A8A3S6F7_9EURY</name>
<dbReference type="InterPro" id="IPR000653">
    <property type="entry name" value="DegT/StrS_aminotransferase"/>
</dbReference>
<dbReference type="Gene3D" id="3.40.640.10">
    <property type="entry name" value="Type I PLP-dependent aspartate aminotransferase-like (Major domain)"/>
    <property type="match status" value="1"/>
</dbReference>
<dbReference type="PANTHER" id="PTHR30244:SF34">
    <property type="entry name" value="DTDP-4-AMINO-4,6-DIDEOXYGALACTOSE TRANSAMINASE"/>
    <property type="match status" value="1"/>
</dbReference>
<proteinExistence type="inferred from homology"/>
<keyword evidence="1" id="KW-0663">Pyridoxal phosphate</keyword>
<keyword evidence="2" id="KW-0032">Aminotransferase</keyword>
<keyword evidence="3" id="KW-1185">Reference proteome</keyword>
<protein>
    <submittedName>
        <fullName evidence="2">DegT/DnrJ/EryC1/StrS family aminotransferase</fullName>
    </submittedName>
</protein>
<reference evidence="2" key="1">
    <citation type="journal article" date="2001" name="Int. J. Syst. Evol. Microbiol.">
        <title>Methanofollis aquaemaris sp. nov., a methanogen isolated from an aquaculture fish pond.</title>
        <authorList>
            <person name="Lai M.C."/>
            <person name="Chen S.C."/>
        </authorList>
    </citation>
    <scope>NUCLEOTIDE SEQUENCE</scope>
    <source>
        <strain evidence="2">N2F9704</strain>
    </source>
</reference>
<dbReference type="GO" id="GO:0030170">
    <property type="term" value="F:pyridoxal phosphate binding"/>
    <property type="evidence" value="ECO:0007669"/>
    <property type="project" value="TreeGrafter"/>
</dbReference>